<accession>Q7Y154</accession>
<feature type="compositionally biased region" description="Polar residues" evidence="1">
    <location>
        <begin position="53"/>
        <end position="67"/>
    </location>
</feature>
<reference evidence="3" key="1">
    <citation type="journal article" date="2005" name="Nature">
        <title>The map-based sequence of the rice genome.</title>
        <authorList>
            <consortium name="International rice genome sequencing project (IRGSP)"/>
            <person name="Matsumoto T."/>
            <person name="Wu J."/>
            <person name="Kanamori H."/>
            <person name="Katayose Y."/>
            <person name="Fujisawa M."/>
            <person name="Namiki N."/>
            <person name="Mizuno H."/>
            <person name="Yamamoto K."/>
            <person name="Antonio B.A."/>
            <person name="Baba T."/>
            <person name="Sakata K."/>
            <person name="Nagamura Y."/>
            <person name="Aoki H."/>
            <person name="Arikawa K."/>
            <person name="Arita K."/>
            <person name="Bito T."/>
            <person name="Chiden Y."/>
            <person name="Fujitsuka N."/>
            <person name="Fukunaka R."/>
            <person name="Hamada M."/>
            <person name="Harada C."/>
            <person name="Hayashi A."/>
            <person name="Hijishita S."/>
            <person name="Honda M."/>
            <person name="Hosokawa S."/>
            <person name="Ichikawa Y."/>
            <person name="Idonuma A."/>
            <person name="Iijima M."/>
            <person name="Ikeda M."/>
            <person name="Ikeno M."/>
            <person name="Ito K."/>
            <person name="Ito S."/>
            <person name="Ito T."/>
            <person name="Ito Y."/>
            <person name="Ito Y."/>
            <person name="Iwabuchi A."/>
            <person name="Kamiya K."/>
            <person name="Karasawa W."/>
            <person name="Kurita K."/>
            <person name="Katagiri S."/>
            <person name="Kikuta A."/>
            <person name="Kobayashi H."/>
            <person name="Kobayashi N."/>
            <person name="Machita K."/>
            <person name="Maehara T."/>
            <person name="Masukawa M."/>
            <person name="Mizubayashi T."/>
            <person name="Mukai Y."/>
            <person name="Nagasaki H."/>
            <person name="Nagata Y."/>
            <person name="Naito S."/>
            <person name="Nakashima M."/>
            <person name="Nakama Y."/>
            <person name="Nakamichi Y."/>
            <person name="Nakamura M."/>
            <person name="Meguro A."/>
            <person name="Negishi M."/>
            <person name="Ohta I."/>
            <person name="Ohta T."/>
            <person name="Okamoto M."/>
            <person name="Ono N."/>
            <person name="Saji S."/>
            <person name="Sakaguchi M."/>
            <person name="Sakai K."/>
            <person name="Shibata M."/>
            <person name="Shimokawa T."/>
            <person name="Song J."/>
            <person name="Takazaki Y."/>
            <person name="Terasawa K."/>
            <person name="Tsugane M."/>
            <person name="Tsuji K."/>
            <person name="Ueda S."/>
            <person name="Waki K."/>
            <person name="Yamagata H."/>
            <person name="Yamamoto M."/>
            <person name="Yamamoto S."/>
            <person name="Yamane H."/>
            <person name="Yoshiki S."/>
            <person name="Yoshihara R."/>
            <person name="Yukawa K."/>
            <person name="Zhong H."/>
            <person name="Yano M."/>
            <person name="Yuan Q."/>
            <person name="Ouyang S."/>
            <person name="Liu J."/>
            <person name="Jones K.M."/>
            <person name="Gansberger K."/>
            <person name="Moffat K."/>
            <person name="Hill J."/>
            <person name="Bera J."/>
            <person name="Fadrosh D."/>
            <person name="Jin S."/>
            <person name="Johri S."/>
            <person name="Kim M."/>
            <person name="Overton L."/>
            <person name="Reardon M."/>
            <person name="Tsitrin T."/>
            <person name="Vuong H."/>
            <person name="Weaver B."/>
            <person name="Ciecko A."/>
            <person name="Tallon L."/>
            <person name="Jackson J."/>
            <person name="Pai G."/>
            <person name="Aken S.V."/>
            <person name="Utterback T."/>
            <person name="Reidmuller S."/>
            <person name="Feldblyum T."/>
            <person name="Hsiao J."/>
            <person name="Zismann V."/>
            <person name="Iobst S."/>
            <person name="de Vazeille A.R."/>
            <person name="Buell C.R."/>
            <person name="Ying K."/>
            <person name="Li Y."/>
            <person name="Lu T."/>
            <person name="Huang Y."/>
            <person name="Zhao Q."/>
            <person name="Feng Q."/>
            <person name="Zhang L."/>
            <person name="Zhu J."/>
            <person name="Weng Q."/>
            <person name="Mu J."/>
            <person name="Lu Y."/>
            <person name="Fan D."/>
            <person name="Liu Y."/>
            <person name="Guan J."/>
            <person name="Zhang Y."/>
            <person name="Yu S."/>
            <person name="Liu X."/>
            <person name="Zhang Y."/>
            <person name="Hong G."/>
            <person name="Han B."/>
            <person name="Choisne N."/>
            <person name="Demange N."/>
            <person name="Orjeda G."/>
            <person name="Samain S."/>
            <person name="Cattolico L."/>
            <person name="Pelletier E."/>
            <person name="Couloux A."/>
            <person name="Segurens B."/>
            <person name="Wincker P."/>
            <person name="D'Hont A."/>
            <person name="Scarpelli C."/>
            <person name="Weissenbach J."/>
            <person name="Salanoubat M."/>
            <person name="Quetier F."/>
            <person name="Yu Y."/>
            <person name="Kim H.R."/>
            <person name="Rambo T."/>
            <person name="Currie J."/>
            <person name="Collura K."/>
            <person name="Luo M."/>
            <person name="Yang T."/>
            <person name="Ammiraju J.S.S."/>
            <person name="Engler F."/>
            <person name="Soderlund C."/>
            <person name="Wing R.A."/>
            <person name="Palmer L.E."/>
            <person name="de la Bastide M."/>
            <person name="Spiegel L."/>
            <person name="Nascimento L."/>
            <person name="Zutavern T."/>
            <person name="O'Shaughnessy A."/>
            <person name="Dike S."/>
            <person name="Dedhia N."/>
            <person name="Preston R."/>
            <person name="Balija V."/>
            <person name="McCombie W.R."/>
            <person name="Chow T."/>
            <person name="Chen H."/>
            <person name="Chung M."/>
            <person name="Chen C."/>
            <person name="Shaw J."/>
            <person name="Wu H."/>
            <person name="Hsiao K."/>
            <person name="Chao Y."/>
            <person name="Chu M."/>
            <person name="Cheng C."/>
            <person name="Hour A."/>
            <person name="Lee P."/>
            <person name="Lin S."/>
            <person name="Lin Y."/>
            <person name="Liou J."/>
            <person name="Liu S."/>
            <person name="Hsing Y."/>
            <person name="Raghuvanshi S."/>
            <person name="Mohanty A."/>
            <person name="Bharti A.K."/>
            <person name="Gaur A."/>
            <person name="Gupta V."/>
            <person name="Kumar D."/>
            <person name="Ravi V."/>
            <person name="Vij S."/>
            <person name="Kapur A."/>
            <person name="Khurana P."/>
            <person name="Khurana P."/>
            <person name="Khurana J.P."/>
            <person name="Tyagi A.K."/>
            <person name="Gaikwad K."/>
            <person name="Singh A."/>
            <person name="Dalal V."/>
            <person name="Srivastava S."/>
            <person name="Dixit A."/>
            <person name="Pal A.K."/>
            <person name="Ghazi I.A."/>
            <person name="Yadav M."/>
            <person name="Pandit A."/>
            <person name="Bhargava A."/>
            <person name="Sureshbabu K."/>
            <person name="Batra K."/>
            <person name="Sharma T.R."/>
            <person name="Mohapatra T."/>
            <person name="Singh N.K."/>
            <person name="Messing J."/>
            <person name="Nelson A.B."/>
            <person name="Fuks G."/>
            <person name="Kavchok S."/>
            <person name="Keizer G."/>
            <person name="Linton E."/>
            <person name="Llaca V."/>
            <person name="Song R."/>
            <person name="Tanyolac B."/>
            <person name="Young S."/>
            <person name="Ho-Il K."/>
            <person name="Hahn J.H."/>
            <person name="Sangsakoo G."/>
            <person name="Vanavichit A."/>
            <person name="de Mattos Luiz.A.T."/>
            <person name="Zimmer P.D."/>
            <person name="Malone G."/>
            <person name="Dellagostin O."/>
            <person name="de Oliveira A.C."/>
            <person name="Bevan M."/>
            <person name="Bancroft I."/>
            <person name="Minx P."/>
            <person name="Cordum H."/>
            <person name="Wilson R."/>
            <person name="Cheng Z."/>
            <person name="Jin W."/>
            <person name="Jiang J."/>
            <person name="Leong S.A."/>
            <person name="Iwama H."/>
            <person name="Gojobori T."/>
            <person name="Itoh T."/>
            <person name="Niimura Y."/>
            <person name="Fujii Y."/>
            <person name="Habara T."/>
            <person name="Sakai H."/>
            <person name="Sato Y."/>
            <person name="Wilson G."/>
            <person name="Kumar K."/>
            <person name="McCouch S."/>
            <person name="Juretic N."/>
            <person name="Hoen D."/>
            <person name="Wright S."/>
            <person name="Bruskiewich R."/>
            <person name="Bureau T."/>
            <person name="Miyao A."/>
            <person name="Hirochika H."/>
            <person name="Nishikawa T."/>
            <person name="Kadowaki K."/>
            <person name="Sugiura M."/>
            <person name="Burr B."/>
            <person name="Sasaki T."/>
        </authorList>
    </citation>
    <scope>NUCLEOTIDE SEQUENCE [LARGE SCALE GENOMIC DNA]</scope>
    <source>
        <strain evidence="3">cv. Nipponbare</strain>
    </source>
</reference>
<reference evidence="3" key="2">
    <citation type="journal article" date="2008" name="Nucleic Acids Res.">
        <title>The rice annotation project database (RAP-DB): 2008 update.</title>
        <authorList>
            <consortium name="The rice annotation project (RAP)"/>
        </authorList>
    </citation>
    <scope>GENOME REANNOTATION</scope>
    <source>
        <strain evidence="3">cv. Nipponbare</strain>
    </source>
</reference>
<gene>
    <name evidence="2" type="primary">OSJNBa0090L05.17</name>
</gene>
<name>Q7Y154_ORYSJ</name>
<organism evidence="2 3">
    <name type="scientific">Oryza sativa subsp. japonica</name>
    <name type="common">Rice</name>
    <dbReference type="NCBI Taxonomy" id="39947"/>
    <lineage>
        <taxon>Eukaryota</taxon>
        <taxon>Viridiplantae</taxon>
        <taxon>Streptophyta</taxon>
        <taxon>Embryophyta</taxon>
        <taxon>Tracheophyta</taxon>
        <taxon>Spermatophyta</taxon>
        <taxon>Magnoliopsida</taxon>
        <taxon>Liliopsida</taxon>
        <taxon>Poales</taxon>
        <taxon>Poaceae</taxon>
        <taxon>BOP clade</taxon>
        <taxon>Oryzoideae</taxon>
        <taxon>Oryzeae</taxon>
        <taxon>Oryzinae</taxon>
        <taxon>Oryza</taxon>
        <taxon>Oryza sativa</taxon>
    </lineage>
</organism>
<sequence length="150" mass="15900">MEAEAAPTQVAGGGGRRWRRGAEAKVAPALEAEGGGDTRRGSEETRGGGVTEQQPRNYPATNHNPHGSNPGRAPPGSHPPTRVTTRQRTETETSTPAPPPVGPPRQRLHAPARADEYSPFPRACEQGQFRLPSASLTASRPPRLHPGASR</sequence>
<feature type="region of interest" description="Disordered" evidence="1">
    <location>
        <begin position="1"/>
        <end position="150"/>
    </location>
</feature>
<protein>
    <submittedName>
        <fullName evidence="2">Uncharacterized protein</fullName>
    </submittedName>
</protein>
<dbReference type="AlphaFoldDB" id="Q7Y154"/>
<dbReference type="Proteomes" id="UP000000763">
    <property type="component" value="Chromosome 3"/>
</dbReference>
<evidence type="ECO:0000256" key="1">
    <source>
        <dbReference type="SAM" id="MobiDB-lite"/>
    </source>
</evidence>
<dbReference type="EMBL" id="AC084765">
    <property type="protein sequence ID" value="AAP46221.1"/>
    <property type="molecule type" value="Genomic_DNA"/>
</dbReference>
<evidence type="ECO:0000313" key="3">
    <source>
        <dbReference type="Proteomes" id="UP000000763"/>
    </source>
</evidence>
<proteinExistence type="predicted"/>
<evidence type="ECO:0000313" key="2">
    <source>
        <dbReference type="EMBL" id="AAP46221.1"/>
    </source>
</evidence>
<feature type="compositionally biased region" description="Basic and acidic residues" evidence="1">
    <location>
        <begin position="36"/>
        <end position="46"/>
    </location>
</feature>